<name>A0ABQ4L0J4_SIMTE</name>
<sequence>MWENKKYDVLLEEAKFDLDVKKRDELLLKAEQLMMDEMPIIPLYFGSNNWVQAEMWKVLT</sequence>
<dbReference type="RefSeq" id="WP_213021058.1">
    <property type="nucleotide sequence ID" value="NZ_BORJ01000010.1"/>
</dbReference>
<proteinExistence type="predicted"/>
<dbReference type="Gene3D" id="3.10.105.10">
    <property type="entry name" value="Dipeptide-binding Protein, Domain 3"/>
    <property type="match status" value="1"/>
</dbReference>
<protein>
    <submittedName>
        <fullName evidence="1">Uncharacterized protein</fullName>
    </submittedName>
</protein>
<organism evidence="1 2">
    <name type="scientific">Siminovitchia terrae</name>
    <name type="common">Bacillus terrae</name>
    <dbReference type="NCBI Taxonomy" id="1914933"/>
    <lineage>
        <taxon>Bacteria</taxon>
        <taxon>Bacillati</taxon>
        <taxon>Bacillota</taxon>
        <taxon>Bacilli</taxon>
        <taxon>Bacillales</taxon>
        <taxon>Bacillaceae</taxon>
        <taxon>Siminovitchia</taxon>
    </lineage>
</organism>
<accession>A0ABQ4L0J4</accession>
<keyword evidence="2" id="KW-1185">Reference proteome</keyword>
<dbReference type="EMBL" id="BORJ01000010">
    <property type="protein sequence ID" value="GIN97730.1"/>
    <property type="molecule type" value="Genomic_DNA"/>
</dbReference>
<comment type="caution">
    <text evidence="1">The sequence shown here is derived from an EMBL/GenBank/DDBJ whole genome shotgun (WGS) entry which is preliminary data.</text>
</comment>
<evidence type="ECO:0000313" key="1">
    <source>
        <dbReference type="EMBL" id="GIN97730.1"/>
    </source>
</evidence>
<dbReference type="Proteomes" id="UP000680670">
    <property type="component" value="Unassembled WGS sequence"/>
</dbReference>
<gene>
    <name evidence="1" type="ORF">J6TS1_36000</name>
</gene>
<reference evidence="1 2" key="1">
    <citation type="submission" date="2021-03" db="EMBL/GenBank/DDBJ databases">
        <title>Antimicrobial resistance genes in bacteria isolated from Japanese honey, and their potential for conferring macrolide and lincosamide resistance in the American foulbrood pathogen Paenibacillus larvae.</title>
        <authorList>
            <person name="Okamoto M."/>
            <person name="Kumagai M."/>
            <person name="Kanamori H."/>
            <person name="Takamatsu D."/>
        </authorList>
    </citation>
    <scope>NUCLEOTIDE SEQUENCE [LARGE SCALE GENOMIC DNA]</scope>
    <source>
        <strain evidence="1 2">J6TS1</strain>
    </source>
</reference>
<dbReference type="SUPFAM" id="SSF53850">
    <property type="entry name" value="Periplasmic binding protein-like II"/>
    <property type="match status" value="1"/>
</dbReference>
<evidence type="ECO:0000313" key="2">
    <source>
        <dbReference type="Proteomes" id="UP000680670"/>
    </source>
</evidence>